<dbReference type="REBASE" id="839718">
    <property type="entry name" value="S.Vsp41ORF21670P"/>
</dbReference>
<evidence type="ECO:0000256" key="1">
    <source>
        <dbReference type="ARBA" id="ARBA00010923"/>
    </source>
</evidence>
<dbReference type="AlphaFoldDB" id="A0AAU7XM02"/>
<gene>
    <name evidence="5" type="ORF">V8F66_21675</name>
</gene>
<feature type="domain" description="Type I restriction modification DNA specificity" evidence="4">
    <location>
        <begin position="233"/>
        <end position="374"/>
    </location>
</feature>
<dbReference type="GO" id="GO:0009307">
    <property type="term" value="P:DNA restriction-modification system"/>
    <property type="evidence" value="ECO:0007669"/>
    <property type="project" value="UniProtKB-KW"/>
</dbReference>
<reference evidence="5" key="1">
    <citation type="submission" date="2024-02" db="EMBL/GenBank/DDBJ databases">
        <title>Complete genome sequence of Vreelandella sp. SM1641, a marine exopolysaccharide-producing bacterium isolated from deep-sea hydrothermal sediment of the southwest Indian Ocean.</title>
        <authorList>
            <person name="Zhu H."/>
            <person name="Sun M."/>
        </authorList>
    </citation>
    <scope>NUCLEOTIDE SEQUENCE</scope>
    <source>
        <strain evidence="5">SM1641</strain>
    </source>
</reference>
<dbReference type="SUPFAM" id="SSF116734">
    <property type="entry name" value="DNA methylase specificity domain"/>
    <property type="match status" value="2"/>
</dbReference>
<evidence type="ECO:0000256" key="2">
    <source>
        <dbReference type="ARBA" id="ARBA00022747"/>
    </source>
</evidence>
<sequence>MIFNSSKYNADWGTQPLSALGKFQRGKSRHRPRNDPKLFANGSYPLVQTGEVKAANLYIRSHEANYNEFGLSQSAIWPENTLCITIAANIAETALLGYPMCFPDSVVGFNANPEESSELFMHYVFTYIRKAIQNSASGSIQDNINIEYLTGLRFKVPVKDYQDKIVAVLSVLDQKIELNNRINAELEAMAKTLYDYWFVQFDFPDDSPQGQGKPYKTSGGKMVYNPTLKREIPEGWSDKTLSEIANITMGQSPEGSSYNDEGVGTIFYQGSTDFGWLFPTTRQYTTAPSRMAKKGDILLSVRAPVGDMNIANTDCCIGRGLAALNSKTGSDGFLFYVMKYFKQIFDRRNSEGTTFGSITKNDLHSLTLAYPTSDLLKKYDEIVTNYNKMIFERSLENRELIALRDWLLPMLMNGQVTVE</sequence>
<dbReference type="CDD" id="cd17282">
    <property type="entry name" value="RMtype1_S_Eco16444ORF1681_TRD1-CR1_like"/>
    <property type="match status" value="1"/>
</dbReference>
<dbReference type="InterPro" id="IPR052021">
    <property type="entry name" value="Type-I_RS_S_subunit"/>
</dbReference>
<dbReference type="Pfam" id="PF01420">
    <property type="entry name" value="Methylase_S"/>
    <property type="match status" value="2"/>
</dbReference>
<dbReference type="EMBL" id="CP158484">
    <property type="protein sequence ID" value="XBY58858.1"/>
    <property type="molecule type" value="Genomic_DNA"/>
</dbReference>
<comment type="similarity">
    <text evidence="1">Belongs to the type-I restriction system S methylase family.</text>
</comment>
<dbReference type="InterPro" id="IPR044946">
    <property type="entry name" value="Restrct_endonuc_typeI_TRD_sf"/>
</dbReference>
<keyword evidence="3" id="KW-0238">DNA-binding</keyword>
<dbReference type="Gene3D" id="3.90.220.20">
    <property type="entry name" value="DNA methylase specificity domains"/>
    <property type="match status" value="2"/>
</dbReference>
<dbReference type="GO" id="GO:0003677">
    <property type="term" value="F:DNA binding"/>
    <property type="evidence" value="ECO:0007669"/>
    <property type="project" value="UniProtKB-KW"/>
</dbReference>
<evidence type="ECO:0000313" key="5">
    <source>
        <dbReference type="EMBL" id="XBY58858.1"/>
    </source>
</evidence>
<dbReference type="RefSeq" id="WP_350359553.1">
    <property type="nucleotide sequence ID" value="NZ_CP158484.1"/>
</dbReference>
<keyword evidence="2" id="KW-0680">Restriction system</keyword>
<dbReference type="KEGG" id="vrs:V8F66_21675"/>
<dbReference type="InterPro" id="IPR000055">
    <property type="entry name" value="Restrct_endonuc_typeI_TRD"/>
</dbReference>
<dbReference type="PANTHER" id="PTHR30408:SF12">
    <property type="entry name" value="TYPE I RESTRICTION ENZYME MJAVIII SPECIFICITY SUBUNIT"/>
    <property type="match status" value="1"/>
</dbReference>
<dbReference type="EC" id="3.1.21.-" evidence="5"/>
<dbReference type="CDD" id="cd17495">
    <property type="entry name" value="RMtype1_S_Cep9333ORF4827P-TRD2-CR2_like"/>
    <property type="match status" value="1"/>
</dbReference>
<dbReference type="GO" id="GO:0016787">
    <property type="term" value="F:hydrolase activity"/>
    <property type="evidence" value="ECO:0007669"/>
    <property type="project" value="UniProtKB-KW"/>
</dbReference>
<name>A0AAU7XM02_9GAMM</name>
<dbReference type="PANTHER" id="PTHR30408">
    <property type="entry name" value="TYPE-1 RESTRICTION ENZYME ECOKI SPECIFICITY PROTEIN"/>
    <property type="match status" value="1"/>
</dbReference>
<feature type="domain" description="Type I restriction modification DNA specificity" evidence="4">
    <location>
        <begin position="11"/>
        <end position="188"/>
    </location>
</feature>
<evidence type="ECO:0000256" key="3">
    <source>
        <dbReference type="ARBA" id="ARBA00023125"/>
    </source>
</evidence>
<evidence type="ECO:0000259" key="4">
    <source>
        <dbReference type="Pfam" id="PF01420"/>
    </source>
</evidence>
<organism evidence="5">
    <name type="scientific">Vreelandella sp. SM1641</name>
    <dbReference type="NCBI Taxonomy" id="3126101"/>
    <lineage>
        <taxon>Bacteria</taxon>
        <taxon>Pseudomonadati</taxon>
        <taxon>Pseudomonadota</taxon>
        <taxon>Gammaproteobacteria</taxon>
        <taxon>Oceanospirillales</taxon>
        <taxon>Halomonadaceae</taxon>
        <taxon>Vreelandella</taxon>
    </lineage>
</organism>
<dbReference type="GO" id="GO:0004519">
    <property type="term" value="F:endonuclease activity"/>
    <property type="evidence" value="ECO:0007669"/>
    <property type="project" value="UniProtKB-KW"/>
</dbReference>
<proteinExistence type="inferred from homology"/>
<protein>
    <submittedName>
        <fullName evidence="5">Restriction endonuclease subunit S</fullName>
        <ecNumber evidence="5">3.1.21.-</ecNumber>
    </submittedName>
</protein>
<keyword evidence="5" id="KW-0540">Nuclease</keyword>
<keyword evidence="5" id="KW-0378">Hydrolase</keyword>
<keyword evidence="5" id="KW-0255">Endonuclease</keyword>
<accession>A0AAU7XM02</accession>